<protein>
    <submittedName>
        <fullName evidence="3">Uncharacterized protein</fullName>
    </submittedName>
</protein>
<gene>
    <name evidence="3" type="ORF">ECRASSUSDP1_LOCUS213</name>
</gene>
<feature type="coiled-coil region" evidence="1">
    <location>
        <begin position="232"/>
        <end position="259"/>
    </location>
</feature>
<evidence type="ECO:0000313" key="4">
    <source>
        <dbReference type="Proteomes" id="UP001295684"/>
    </source>
</evidence>
<comment type="caution">
    <text evidence="3">The sequence shown here is derived from an EMBL/GenBank/DDBJ whole genome shotgun (WGS) entry which is preliminary data.</text>
</comment>
<keyword evidence="4" id="KW-1185">Reference proteome</keyword>
<sequence>MDLNELEMKSVINSYPEIINALKENVDKFSKIFTKNLSGKQETAFLQNRRDKENLYREYRVNTNSPNNKHKNTENFGDRSIDENCESYRYKKHLLESSDGRYTCDYGQVDCPKQNFQYKTNEHDSDYSNLTYRKQTKEVLKIPLNSNFAHLKSACVEFTEFDACDQSSASESNHKKKMNDETFETFYVKNNQIYTQIDHEKQSNVEILKAEIVNQIDNLSQSFKYVMLYLNLNTLSNSLADASKEIKKMRSKSTLLRNKSCDELQRYKTWDCTYGPNVSSSSIFSDVVRTSPSPMRYNELSEESKFTSNFGTKNLCTNPQNQTALINPSEMDSPLVRRTYPPRSRSNLLSENWRVSRTQSFTIAKKGSKDCTNLSHTTSRQNEKALSEISKLRIKLFRSENELKAKEKDIKALSNEKIALIKKLMDASKLIDELSSKFHSVKNENSELSQKLLDKKTPRKDHKLVQACVHGYDNENRSEKEKSKFSPYPSQSRKETSNIFTAMNSENDEVLVGPDSPVKQTKMFRNDSMKFNIQNCQANDDRQESRCKSYEINNTNIFKTEVEASQIHTHSASLKSFEDIIKNQKKDIDYFRDLTKNLLYKNICRIKDAREAIGVILDFLQNMDRMNLKQLSDYISKFYNSAFGNNYKYFMNKLNYLKVEIEEIKNLNNQKIC</sequence>
<name>A0AAD1U2H8_EUPCR</name>
<keyword evidence="1" id="KW-0175">Coiled coil</keyword>
<feature type="compositionally biased region" description="Basic and acidic residues" evidence="2">
    <location>
        <begin position="472"/>
        <end position="484"/>
    </location>
</feature>
<feature type="coiled-coil region" evidence="1">
    <location>
        <begin position="382"/>
        <end position="451"/>
    </location>
</feature>
<feature type="region of interest" description="Disordered" evidence="2">
    <location>
        <begin position="472"/>
        <end position="494"/>
    </location>
</feature>
<dbReference type="AlphaFoldDB" id="A0AAD1U2H8"/>
<organism evidence="3 4">
    <name type="scientific">Euplotes crassus</name>
    <dbReference type="NCBI Taxonomy" id="5936"/>
    <lineage>
        <taxon>Eukaryota</taxon>
        <taxon>Sar</taxon>
        <taxon>Alveolata</taxon>
        <taxon>Ciliophora</taxon>
        <taxon>Intramacronucleata</taxon>
        <taxon>Spirotrichea</taxon>
        <taxon>Hypotrichia</taxon>
        <taxon>Euplotida</taxon>
        <taxon>Euplotidae</taxon>
        <taxon>Moneuplotes</taxon>
    </lineage>
</organism>
<dbReference type="EMBL" id="CAMPGE010000201">
    <property type="protein sequence ID" value="CAI2358929.1"/>
    <property type="molecule type" value="Genomic_DNA"/>
</dbReference>
<evidence type="ECO:0000313" key="3">
    <source>
        <dbReference type="EMBL" id="CAI2358929.1"/>
    </source>
</evidence>
<accession>A0AAD1U2H8</accession>
<proteinExistence type="predicted"/>
<evidence type="ECO:0000256" key="2">
    <source>
        <dbReference type="SAM" id="MobiDB-lite"/>
    </source>
</evidence>
<dbReference type="Proteomes" id="UP001295684">
    <property type="component" value="Unassembled WGS sequence"/>
</dbReference>
<reference evidence="3" key="1">
    <citation type="submission" date="2023-07" db="EMBL/GenBank/DDBJ databases">
        <authorList>
            <consortium name="AG Swart"/>
            <person name="Singh M."/>
            <person name="Singh A."/>
            <person name="Seah K."/>
            <person name="Emmerich C."/>
        </authorList>
    </citation>
    <scope>NUCLEOTIDE SEQUENCE</scope>
    <source>
        <strain evidence="3">DP1</strain>
    </source>
</reference>
<evidence type="ECO:0000256" key="1">
    <source>
        <dbReference type="SAM" id="Coils"/>
    </source>
</evidence>